<dbReference type="PANTHER" id="PTHR43278">
    <property type="entry name" value="NAD(P)H-DEPENDENT FMN-CONTAINING OXIDOREDUCTASE YWQN-RELATED"/>
    <property type="match status" value="1"/>
</dbReference>
<keyword evidence="4" id="KW-0288">FMN</keyword>
<evidence type="ECO:0000256" key="1">
    <source>
        <dbReference type="ARBA" id="ARBA00011881"/>
    </source>
</evidence>
<dbReference type="PANTHER" id="PTHR43278:SF4">
    <property type="entry name" value="NAD(P)H-DEPENDENT FMN-CONTAINING OXIDOREDUCTASE YWQN-RELATED"/>
    <property type="match status" value="1"/>
</dbReference>
<dbReference type="InterPro" id="IPR005025">
    <property type="entry name" value="FMN_Rdtase-like_dom"/>
</dbReference>
<dbReference type="InterPro" id="IPR051796">
    <property type="entry name" value="ISF_SsuE-like"/>
</dbReference>
<evidence type="ECO:0000256" key="4">
    <source>
        <dbReference type="ARBA" id="ARBA00022643"/>
    </source>
</evidence>
<organism evidence="8 9">
    <name type="scientific">Staphylococcus carnosus</name>
    <dbReference type="NCBI Taxonomy" id="1281"/>
    <lineage>
        <taxon>Bacteria</taxon>
        <taxon>Bacillati</taxon>
        <taxon>Bacillota</taxon>
        <taxon>Bacilli</taxon>
        <taxon>Bacillales</taxon>
        <taxon>Staphylococcaceae</taxon>
        <taxon>Staphylococcus</taxon>
    </lineage>
</organism>
<dbReference type="Gene3D" id="3.40.50.360">
    <property type="match status" value="1"/>
</dbReference>
<evidence type="ECO:0000256" key="5">
    <source>
        <dbReference type="ARBA" id="ARBA00031831"/>
    </source>
</evidence>
<dbReference type="Proteomes" id="UP000033530">
    <property type="component" value="Unassembled WGS sequence"/>
</dbReference>
<keyword evidence="3" id="KW-0285">Flavoprotein</keyword>
<dbReference type="InterPro" id="IPR029039">
    <property type="entry name" value="Flavoprotein-like_sf"/>
</dbReference>
<dbReference type="AlphaFoldDB" id="A0AAJ0JNQ9"/>
<dbReference type="SUPFAM" id="SSF52218">
    <property type="entry name" value="Flavoproteins"/>
    <property type="match status" value="1"/>
</dbReference>
<comment type="caution">
    <text evidence="8">The sequence shown here is derived from an EMBL/GenBank/DDBJ whole genome shotgun (WGS) entry which is preliminary data.</text>
</comment>
<evidence type="ECO:0000313" key="8">
    <source>
        <dbReference type="EMBL" id="KKB25172.1"/>
    </source>
</evidence>
<evidence type="ECO:0000256" key="6">
    <source>
        <dbReference type="ARBA" id="ARBA00032807"/>
    </source>
</evidence>
<dbReference type="EMBL" id="LAIU01000005">
    <property type="protein sequence ID" value="KKB25172.1"/>
    <property type="molecule type" value="Genomic_DNA"/>
</dbReference>
<dbReference type="GeneID" id="93795178"/>
<dbReference type="RefSeq" id="WP_012664277.1">
    <property type="nucleotide sequence ID" value="NZ_BKAO01000001.1"/>
</dbReference>
<reference evidence="8 9" key="1">
    <citation type="submission" date="2015-03" db="EMBL/GenBank/DDBJ databases">
        <title>Draft Genome Sequence of S. carnosus subsp. utilis LTH 7013, Isolated from South Tirolean Ham.</title>
        <authorList>
            <person name="Mueller A."/>
            <person name="Huptas C."/>
            <person name="Wenning M."/>
            <person name="Weiss A."/>
            <person name="Schmidt H."/>
        </authorList>
    </citation>
    <scope>NUCLEOTIDE SEQUENCE [LARGE SCALE GENOMIC DNA]</scope>
    <source>
        <strain evidence="8 9">LTH7013</strain>
    </source>
</reference>
<sequence length="188" mass="21680">MITVLFGGSRPEGNSAELAKIVLKDLDYNWIDLTKYHFDPVRDVRHNGEVITDYTDDYKQIIDQVLKSDTVLFVSPVYWYSVSASMKAFIDHWSETLRDKNYKDFKEKMAQIEFRLILVGGDCPKIKARPCMHQMEYSLEFLGAALKDYLIGNANAPGDILKDTYAVNIAEKWNAELKSKEEKLQKTK</sequence>
<comment type="subunit">
    <text evidence="1">Homotetramer.</text>
</comment>
<evidence type="ECO:0000259" key="7">
    <source>
        <dbReference type="Pfam" id="PF03358"/>
    </source>
</evidence>
<accession>A0AAJ0JNQ9</accession>
<evidence type="ECO:0000313" key="9">
    <source>
        <dbReference type="Proteomes" id="UP000033530"/>
    </source>
</evidence>
<dbReference type="GO" id="GO:0016491">
    <property type="term" value="F:oxidoreductase activity"/>
    <property type="evidence" value="ECO:0007669"/>
    <property type="project" value="InterPro"/>
</dbReference>
<dbReference type="Pfam" id="PF03358">
    <property type="entry name" value="FMN_red"/>
    <property type="match status" value="1"/>
</dbReference>
<name>A0AAJ0JNQ9_STACA</name>
<feature type="domain" description="NADPH-dependent FMN reductase-like" evidence="7">
    <location>
        <begin position="2"/>
        <end position="110"/>
    </location>
</feature>
<proteinExistence type="predicted"/>
<gene>
    <name evidence="8" type="ORF">VV61_08865</name>
</gene>
<evidence type="ECO:0000256" key="3">
    <source>
        <dbReference type="ARBA" id="ARBA00022630"/>
    </source>
</evidence>
<protein>
    <recommendedName>
        <fullName evidence="2">FMN-dependent NADPH-azoreductase</fullName>
    </recommendedName>
    <alternativeName>
        <fullName evidence="6">NADPH-dependent flavo-azoreductase</fullName>
    </alternativeName>
    <alternativeName>
        <fullName evidence="5">NADPH-flavin azoreductase</fullName>
    </alternativeName>
</protein>
<evidence type="ECO:0000256" key="2">
    <source>
        <dbReference type="ARBA" id="ARBA00016393"/>
    </source>
</evidence>